<dbReference type="KEGG" id="tva:4750796"/>
<dbReference type="AlphaFoldDB" id="A2FPT5"/>
<dbReference type="SMR" id="A2FPT5"/>
<feature type="coiled-coil region" evidence="1">
    <location>
        <begin position="20"/>
        <end position="99"/>
    </location>
</feature>
<dbReference type="VEuPathDB" id="TrichDB:TVAG_471360"/>
<gene>
    <name evidence="2" type="ORF">TVAG_471360</name>
</gene>
<reference evidence="2" key="1">
    <citation type="submission" date="2006-10" db="EMBL/GenBank/DDBJ databases">
        <authorList>
            <person name="Amadeo P."/>
            <person name="Zhao Q."/>
            <person name="Wortman J."/>
            <person name="Fraser-Liggett C."/>
            <person name="Carlton J."/>
        </authorList>
    </citation>
    <scope>NUCLEOTIDE SEQUENCE</scope>
    <source>
        <strain evidence="2">G3</strain>
    </source>
</reference>
<keyword evidence="1" id="KW-0175">Coiled coil</keyword>
<evidence type="ECO:0000313" key="2">
    <source>
        <dbReference type="EMBL" id="EAX93078.1"/>
    </source>
</evidence>
<accession>A2FPT5</accession>
<proteinExistence type="predicted"/>
<dbReference type="VEuPathDB" id="TrichDB:TVAGG3_0890550"/>
<dbReference type="EMBL" id="DS113931">
    <property type="protein sequence ID" value="EAX93078.1"/>
    <property type="molecule type" value="Genomic_DNA"/>
</dbReference>
<evidence type="ECO:0000313" key="3">
    <source>
        <dbReference type="Proteomes" id="UP000001542"/>
    </source>
</evidence>
<evidence type="ECO:0000256" key="1">
    <source>
        <dbReference type="SAM" id="Coils"/>
    </source>
</evidence>
<dbReference type="Proteomes" id="UP000001542">
    <property type="component" value="Unassembled WGS sequence"/>
</dbReference>
<dbReference type="InParanoid" id="A2FPT5"/>
<keyword evidence="3" id="KW-1185">Reference proteome</keyword>
<reference evidence="2" key="2">
    <citation type="journal article" date="2007" name="Science">
        <title>Draft genome sequence of the sexually transmitted pathogen Trichomonas vaginalis.</title>
        <authorList>
            <person name="Carlton J.M."/>
            <person name="Hirt R.P."/>
            <person name="Silva J.C."/>
            <person name="Delcher A.L."/>
            <person name="Schatz M."/>
            <person name="Zhao Q."/>
            <person name="Wortman J.R."/>
            <person name="Bidwell S.L."/>
            <person name="Alsmark U.C.M."/>
            <person name="Besteiro S."/>
            <person name="Sicheritz-Ponten T."/>
            <person name="Noel C.J."/>
            <person name="Dacks J.B."/>
            <person name="Foster P.G."/>
            <person name="Simillion C."/>
            <person name="Van de Peer Y."/>
            <person name="Miranda-Saavedra D."/>
            <person name="Barton G.J."/>
            <person name="Westrop G.D."/>
            <person name="Mueller S."/>
            <person name="Dessi D."/>
            <person name="Fiori P.L."/>
            <person name="Ren Q."/>
            <person name="Paulsen I."/>
            <person name="Zhang H."/>
            <person name="Bastida-Corcuera F.D."/>
            <person name="Simoes-Barbosa A."/>
            <person name="Brown M.T."/>
            <person name="Hayes R.D."/>
            <person name="Mukherjee M."/>
            <person name="Okumura C.Y."/>
            <person name="Schneider R."/>
            <person name="Smith A.J."/>
            <person name="Vanacova S."/>
            <person name="Villalvazo M."/>
            <person name="Haas B.J."/>
            <person name="Pertea M."/>
            <person name="Feldblyum T.V."/>
            <person name="Utterback T.R."/>
            <person name="Shu C.L."/>
            <person name="Osoegawa K."/>
            <person name="de Jong P.J."/>
            <person name="Hrdy I."/>
            <person name="Horvathova L."/>
            <person name="Zubacova Z."/>
            <person name="Dolezal P."/>
            <person name="Malik S.B."/>
            <person name="Logsdon J.M. Jr."/>
            <person name="Henze K."/>
            <person name="Gupta A."/>
            <person name="Wang C.C."/>
            <person name="Dunne R.L."/>
            <person name="Upcroft J.A."/>
            <person name="Upcroft P."/>
            <person name="White O."/>
            <person name="Salzberg S.L."/>
            <person name="Tang P."/>
            <person name="Chiu C.-H."/>
            <person name="Lee Y.-S."/>
            <person name="Embley T.M."/>
            <person name="Coombs G.H."/>
            <person name="Mottram J.C."/>
            <person name="Tachezy J."/>
            <person name="Fraser-Liggett C.M."/>
            <person name="Johnson P.J."/>
        </authorList>
    </citation>
    <scope>NUCLEOTIDE SEQUENCE [LARGE SCALE GENOMIC DNA]</scope>
    <source>
        <strain evidence="2">G3</strain>
    </source>
</reference>
<dbReference type="RefSeq" id="XP_001306008.1">
    <property type="nucleotide sequence ID" value="XM_001306007.1"/>
</dbReference>
<name>A2FPT5_TRIV3</name>
<feature type="coiled-coil region" evidence="1">
    <location>
        <begin position="193"/>
        <end position="270"/>
    </location>
</feature>
<sequence length="281" mass="32972">MIEFDDTSDYISESSSQQIIDKLKYQLKEANAEIERLKSEIFSFKEKLIHANSEINRLQKQNNQNSQINAEVIEFKLKLQELEKKNRSLMDENALLTQKMQQEAIFNSCSKNIEQNILPTNTTYTPKPDITSLISQQKAELEIRDRKIQNLIKENVLNKNTNLTTRSQPIKQLSNQSPSQLQIVQEFQLRERMTELQKENVILKHKCKQLSQNCKKYRNSSQNQENQNKGNQITCHNCHADEILATLLQKESYEKKIQDLEESLANEKDKTYKLMLDKSRH</sequence>
<protein>
    <submittedName>
        <fullName evidence="2">Uncharacterized protein</fullName>
    </submittedName>
</protein>
<organism evidence="2 3">
    <name type="scientific">Trichomonas vaginalis (strain ATCC PRA-98 / G3)</name>
    <dbReference type="NCBI Taxonomy" id="412133"/>
    <lineage>
        <taxon>Eukaryota</taxon>
        <taxon>Metamonada</taxon>
        <taxon>Parabasalia</taxon>
        <taxon>Trichomonadida</taxon>
        <taxon>Trichomonadidae</taxon>
        <taxon>Trichomonas</taxon>
    </lineage>
</organism>